<dbReference type="Proteomes" id="UP000020077">
    <property type="component" value="Unassembled WGS sequence"/>
</dbReference>
<reference evidence="1 2" key="1">
    <citation type="submission" date="2014-02" db="EMBL/GenBank/DDBJ databases">
        <title>Expanding our view of genomic diversity in Candidatus Accumulibacter clades.</title>
        <authorList>
            <person name="Skennerton C.T."/>
            <person name="Barr J.J."/>
            <person name="Slater F.R."/>
            <person name="Bond P.L."/>
            <person name="Tyson G.W."/>
        </authorList>
    </citation>
    <scope>NUCLEOTIDE SEQUENCE [LARGE SCALE GENOMIC DNA]</scope>
    <source>
        <strain evidence="2">BA-91</strain>
    </source>
</reference>
<dbReference type="GO" id="GO:0004089">
    <property type="term" value="F:carbonate dehydratase activity"/>
    <property type="evidence" value="ECO:0007669"/>
    <property type="project" value="UniProtKB-EC"/>
</dbReference>
<proteinExistence type="predicted"/>
<dbReference type="Gene3D" id="3.40.1050.10">
    <property type="entry name" value="Carbonic anhydrase"/>
    <property type="match status" value="1"/>
</dbReference>
<sequence>MKDIARFTAGFERFQEKYFAEERELFEQLVRSQSPKALIVACADSHVDPARNAFEGTRSSQQPVSGIRS</sequence>
<accession>A0A080LS06</accession>
<dbReference type="AlphaFoldDB" id="A0A080LS06"/>
<keyword evidence="1" id="KW-0456">Lyase</keyword>
<evidence type="ECO:0000313" key="1">
    <source>
        <dbReference type="EMBL" id="KFB71066.1"/>
    </source>
</evidence>
<dbReference type="SUPFAM" id="SSF53056">
    <property type="entry name" value="beta-carbonic anhydrase, cab"/>
    <property type="match status" value="1"/>
</dbReference>
<dbReference type="GO" id="GO:0008270">
    <property type="term" value="F:zinc ion binding"/>
    <property type="evidence" value="ECO:0007669"/>
    <property type="project" value="InterPro"/>
</dbReference>
<evidence type="ECO:0000313" key="2">
    <source>
        <dbReference type="Proteomes" id="UP000020077"/>
    </source>
</evidence>
<dbReference type="InterPro" id="IPR036874">
    <property type="entry name" value="Carbonic_anhydrase_sf"/>
</dbReference>
<gene>
    <name evidence="1" type="primary">icfA</name>
    <name evidence="1" type="ORF">AW09_003823</name>
</gene>
<organism evidence="1 2">
    <name type="scientific">Candidatus Accumulibacter phosphatis</name>
    <dbReference type="NCBI Taxonomy" id="327160"/>
    <lineage>
        <taxon>Bacteria</taxon>
        <taxon>Pseudomonadati</taxon>
        <taxon>Pseudomonadota</taxon>
        <taxon>Betaproteobacteria</taxon>
        <taxon>Candidatus Accumulibacter</taxon>
    </lineage>
</organism>
<comment type="caution">
    <text evidence="1">The sequence shown here is derived from an EMBL/GenBank/DDBJ whole genome shotgun (WGS) entry which is preliminary data.</text>
</comment>
<protein>
    <submittedName>
        <fullName evidence="1">Carbonic anhydrase</fullName>
        <ecNumber evidence="1">4.2.1.1</ecNumber>
    </submittedName>
</protein>
<name>A0A080LS06_9PROT</name>
<dbReference type="EC" id="4.2.1.1" evidence="1"/>
<dbReference type="EMBL" id="JDVG02000602">
    <property type="protein sequence ID" value="KFB71066.1"/>
    <property type="molecule type" value="Genomic_DNA"/>
</dbReference>